<gene>
    <name evidence="1" type="ORF">GCM10009740_37200</name>
</gene>
<sequence length="184" mass="20233">MRLGHEQELDAPLDAVWTHFMDLRRIGRCFPGAKVTQVHGDDFVGEIRAKLGPLSLYFDGTGSMTERDEDAAQARLAATGQERHGLGKATIDITLQLHPLGDGNRTRARLATDLVFLGLPMDVGSGLVQRASDPLIERFLSCMSVPGRGHDEAGDADDGGLDLLRSATDLFGSLRRDRRERKRR</sequence>
<organism evidence="1 2">
    <name type="scientific">Terrabacter terrae</name>
    <dbReference type="NCBI Taxonomy" id="318434"/>
    <lineage>
        <taxon>Bacteria</taxon>
        <taxon>Bacillati</taxon>
        <taxon>Actinomycetota</taxon>
        <taxon>Actinomycetes</taxon>
        <taxon>Micrococcales</taxon>
        <taxon>Intrasporangiaceae</taxon>
        <taxon>Terrabacter</taxon>
    </lineage>
</organism>
<dbReference type="InterPro" id="IPR010419">
    <property type="entry name" value="CO_DH_gsu"/>
</dbReference>
<evidence type="ECO:0000313" key="2">
    <source>
        <dbReference type="Proteomes" id="UP001501285"/>
    </source>
</evidence>
<dbReference type="Pfam" id="PF06240">
    <property type="entry name" value="COXG"/>
    <property type="match status" value="1"/>
</dbReference>
<dbReference type="Gene3D" id="3.30.530.20">
    <property type="match status" value="1"/>
</dbReference>
<dbReference type="PANTHER" id="PTHR38588:SF1">
    <property type="entry name" value="BLL0334 PROTEIN"/>
    <property type="match status" value="1"/>
</dbReference>
<name>A0ABN2UQU0_9MICO</name>
<comment type="caution">
    <text evidence="1">The sequence shown here is derived from an EMBL/GenBank/DDBJ whole genome shotgun (WGS) entry which is preliminary data.</text>
</comment>
<dbReference type="EMBL" id="BAAANB010000028">
    <property type="protein sequence ID" value="GAA2041035.1"/>
    <property type="molecule type" value="Genomic_DNA"/>
</dbReference>
<keyword evidence="2" id="KW-1185">Reference proteome</keyword>
<dbReference type="RefSeq" id="WP_343994258.1">
    <property type="nucleotide sequence ID" value="NZ_BAAANB010000028.1"/>
</dbReference>
<dbReference type="SUPFAM" id="SSF55961">
    <property type="entry name" value="Bet v1-like"/>
    <property type="match status" value="1"/>
</dbReference>
<reference evidence="1 2" key="1">
    <citation type="journal article" date="2019" name="Int. J. Syst. Evol. Microbiol.">
        <title>The Global Catalogue of Microorganisms (GCM) 10K type strain sequencing project: providing services to taxonomists for standard genome sequencing and annotation.</title>
        <authorList>
            <consortium name="The Broad Institute Genomics Platform"/>
            <consortium name="The Broad Institute Genome Sequencing Center for Infectious Disease"/>
            <person name="Wu L."/>
            <person name="Ma J."/>
        </authorList>
    </citation>
    <scope>NUCLEOTIDE SEQUENCE [LARGE SCALE GENOMIC DNA]</scope>
    <source>
        <strain evidence="1 2">JCM 14283</strain>
    </source>
</reference>
<proteinExistence type="predicted"/>
<dbReference type="InterPro" id="IPR023393">
    <property type="entry name" value="START-like_dom_sf"/>
</dbReference>
<evidence type="ECO:0008006" key="3">
    <source>
        <dbReference type="Google" id="ProtNLM"/>
    </source>
</evidence>
<evidence type="ECO:0000313" key="1">
    <source>
        <dbReference type="EMBL" id="GAA2041035.1"/>
    </source>
</evidence>
<protein>
    <recommendedName>
        <fullName evidence="3">Carbon monoxide dehydrogenase subunit G</fullName>
    </recommendedName>
</protein>
<dbReference type="PANTHER" id="PTHR38588">
    <property type="entry name" value="BLL0334 PROTEIN"/>
    <property type="match status" value="1"/>
</dbReference>
<dbReference type="Proteomes" id="UP001501285">
    <property type="component" value="Unassembled WGS sequence"/>
</dbReference>
<accession>A0ABN2UQU0</accession>